<dbReference type="Pfam" id="PF00440">
    <property type="entry name" value="TetR_N"/>
    <property type="match status" value="1"/>
</dbReference>
<dbReference type="PRINTS" id="PR00455">
    <property type="entry name" value="HTHTETR"/>
</dbReference>
<evidence type="ECO:0000256" key="2">
    <source>
        <dbReference type="ARBA" id="ARBA00023125"/>
    </source>
</evidence>
<sequence length="199" mass="21823">MQERRAQIVQKALQLLVEEGPNVTTLQIARAAGISEPTIFRAFADKNEVLAACFEEVAKPDQLVIELEAITHEASLADRLTRTIEAIRTHSERTGAVLNAIRLAFMSKPNTVKQREGGRRQSGGVDRRRRWLESQKLVHAAVCELLKPDEAQLRIPAADLATLVLTVVTPIGRSGDLQAGLANVKTEQLADLILHGALK</sequence>
<dbReference type="InterPro" id="IPR001647">
    <property type="entry name" value="HTH_TetR"/>
</dbReference>
<dbReference type="PROSITE" id="PS50977">
    <property type="entry name" value="HTH_TETR_2"/>
    <property type="match status" value="1"/>
</dbReference>
<evidence type="ECO:0000313" key="6">
    <source>
        <dbReference type="EMBL" id="MBB6676457.1"/>
    </source>
</evidence>
<evidence type="ECO:0000256" key="1">
    <source>
        <dbReference type="ARBA" id="ARBA00023015"/>
    </source>
</evidence>
<dbReference type="GO" id="GO:0003700">
    <property type="term" value="F:DNA-binding transcription factor activity"/>
    <property type="evidence" value="ECO:0007669"/>
    <property type="project" value="TreeGrafter"/>
</dbReference>
<name>A0A841TBR3_9BACL</name>
<organism evidence="6 7">
    <name type="scientific">Cohnella lubricantis</name>
    <dbReference type="NCBI Taxonomy" id="2163172"/>
    <lineage>
        <taxon>Bacteria</taxon>
        <taxon>Bacillati</taxon>
        <taxon>Bacillota</taxon>
        <taxon>Bacilli</taxon>
        <taxon>Bacillales</taxon>
        <taxon>Paenibacillaceae</taxon>
        <taxon>Cohnella</taxon>
    </lineage>
</organism>
<dbReference type="RefSeq" id="WP_185177739.1">
    <property type="nucleotide sequence ID" value="NZ_CBCSEP010000007.1"/>
</dbReference>
<dbReference type="InterPro" id="IPR050109">
    <property type="entry name" value="HTH-type_TetR-like_transc_reg"/>
</dbReference>
<evidence type="ECO:0000256" key="3">
    <source>
        <dbReference type="ARBA" id="ARBA00023163"/>
    </source>
</evidence>
<dbReference type="PANTHER" id="PTHR30055">
    <property type="entry name" value="HTH-TYPE TRANSCRIPTIONAL REGULATOR RUTR"/>
    <property type="match status" value="1"/>
</dbReference>
<dbReference type="EMBL" id="JACJVN010000016">
    <property type="protein sequence ID" value="MBB6676457.1"/>
    <property type="molecule type" value="Genomic_DNA"/>
</dbReference>
<dbReference type="Proteomes" id="UP000574133">
    <property type="component" value="Unassembled WGS sequence"/>
</dbReference>
<keyword evidence="3" id="KW-0804">Transcription</keyword>
<dbReference type="SUPFAM" id="SSF46689">
    <property type="entry name" value="Homeodomain-like"/>
    <property type="match status" value="1"/>
</dbReference>
<evidence type="ECO:0000259" key="5">
    <source>
        <dbReference type="PROSITE" id="PS50977"/>
    </source>
</evidence>
<dbReference type="InterPro" id="IPR023772">
    <property type="entry name" value="DNA-bd_HTH_TetR-type_CS"/>
</dbReference>
<feature type="domain" description="HTH tetR-type" evidence="5">
    <location>
        <begin position="2"/>
        <end position="61"/>
    </location>
</feature>
<comment type="caution">
    <text evidence="6">The sequence shown here is derived from an EMBL/GenBank/DDBJ whole genome shotgun (WGS) entry which is preliminary data.</text>
</comment>
<dbReference type="InterPro" id="IPR009057">
    <property type="entry name" value="Homeodomain-like_sf"/>
</dbReference>
<feature type="DNA-binding region" description="H-T-H motif" evidence="4">
    <location>
        <begin position="24"/>
        <end position="43"/>
    </location>
</feature>
<keyword evidence="1" id="KW-0805">Transcription regulation</keyword>
<dbReference type="GO" id="GO:0000976">
    <property type="term" value="F:transcription cis-regulatory region binding"/>
    <property type="evidence" value="ECO:0007669"/>
    <property type="project" value="TreeGrafter"/>
</dbReference>
<protein>
    <submittedName>
        <fullName evidence="6">TetR/AcrR family transcriptional regulator</fullName>
    </submittedName>
</protein>
<evidence type="ECO:0000256" key="4">
    <source>
        <dbReference type="PROSITE-ProRule" id="PRU00335"/>
    </source>
</evidence>
<accession>A0A841TBR3</accession>
<keyword evidence="7" id="KW-1185">Reference proteome</keyword>
<proteinExistence type="predicted"/>
<dbReference type="PANTHER" id="PTHR30055:SF234">
    <property type="entry name" value="HTH-TYPE TRANSCRIPTIONAL REGULATOR BETI"/>
    <property type="match status" value="1"/>
</dbReference>
<dbReference type="AlphaFoldDB" id="A0A841TBR3"/>
<dbReference type="Gene3D" id="1.10.357.10">
    <property type="entry name" value="Tetracycline Repressor, domain 2"/>
    <property type="match status" value="1"/>
</dbReference>
<reference evidence="6 7" key="1">
    <citation type="submission" date="2020-08" db="EMBL/GenBank/DDBJ databases">
        <title>Cohnella phylogeny.</title>
        <authorList>
            <person name="Dunlap C."/>
        </authorList>
    </citation>
    <scope>NUCLEOTIDE SEQUENCE [LARGE SCALE GENOMIC DNA]</scope>
    <source>
        <strain evidence="6 7">DSM 103658</strain>
    </source>
</reference>
<evidence type="ECO:0000313" key="7">
    <source>
        <dbReference type="Proteomes" id="UP000574133"/>
    </source>
</evidence>
<dbReference type="PROSITE" id="PS01081">
    <property type="entry name" value="HTH_TETR_1"/>
    <property type="match status" value="1"/>
</dbReference>
<keyword evidence="2 4" id="KW-0238">DNA-binding</keyword>
<gene>
    <name evidence="6" type="ORF">H4Q31_03850</name>
</gene>